<dbReference type="PaxDb" id="29760-VIT_04s0008g04360.t01"/>
<keyword evidence="1" id="KW-0472">Membrane</keyword>
<keyword evidence="1" id="KW-1133">Transmembrane helix</keyword>
<feature type="transmembrane region" description="Helical" evidence="1">
    <location>
        <begin position="21"/>
        <end position="38"/>
    </location>
</feature>
<evidence type="ECO:0000313" key="2">
    <source>
        <dbReference type="EMBL" id="CCB46750.1"/>
    </source>
</evidence>
<reference evidence="3" key="1">
    <citation type="journal article" date="2007" name="Nature">
        <title>The grapevine genome sequence suggests ancestral hexaploidization in major angiosperm phyla.</title>
        <authorList>
            <consortium name="The French-Italian Public Consortium for Grapevine Genome Characterization."/>
            <person name="Jaillon O."/>
            <person name="Aury J.-M."/>
            <person name="Noel B."/>
            <person name="Policriti A."/>
            <person name="Clepet C."/>
            <person name="Casagrande A."/>
            <person name="Choisne N."/>
            <person name="Aubourg S."/>
            <person name="Vitulo N."/>
            <person name="Jubin C."/>
            <person name="Vezzi A."/>
            <person name="Legeai F."/>
            <person name="Hugueney P."/>
            <person name="Dasilva C."/>
            <person name="Horner D."/>
            <person name="Mica E."/>
            <person name="Jublot D."/>
            <person name="Poulain J."/>
            <person name="Bruyere C."/>
            <person name="Billault A."/>
            <person name="Segurens B."/>
            <person name="Gouyvenoux M."/>
            <person name="Ugarte E."/>
            <person name="Cattonaro F."/>
            <person name="Anthouard V."/>
            <person name="Vico V."/>
            <person name="Del Fabbro C."/>
            <person name="Alaux M."/>
            <person name="Di Gaspero G."/>
            <person name="Dumas V."/>
            <person name="Felice N."/>
            <person name="Paillard S."/>
            <person name="Juman I."/>
            <person name="Moroldo M."/>
            <person name="Scalabrin S."/>
            <person name="Canaguier A."/>
            <person name="Le Clainche I."/>
            <person name="Malacrida G."/>
            <person name="Durand E."/>
            <person name="Pesole G."/>
            <person name="Laucou V."/>
            <person name="Chatelet P."/>
            <person name="Merdinoglu D."/>
            <person name="Delledonne M."/>
            <person name="Pezzotti M."/>
            <person name="Lecharny A."/>
            <person name="Scarpelli C."/>
            <person name="Artiguenave F."/>
            <person name="Pe M.E."/>
            <person name="Valle G."/>
            <person name="Morgante M."/>
            <person name="Caboche M."/>
            <person name="Adam-Blondon A.-F."/>
            <person name="Weissenbach J."/>
            <person name="Quetier F."/>
            <person name="Wincker P."/>
        </authorList>
    </citation>
    <scope>NUCLEOTIDE SEQUENCE [LARGE SCALE GENOMIC DNA]</scope>
    <source>
        <strain evidence="3">cv. Pinot noir / PN40024</strain>
    </source>
</reference>
<dbReference type="HOGENOM" id="CLU_2872224_0_0_1"/>
<protein>
    <submittedName>
        <fullName evidence="2">Uncharacterized protein</fullName>
    </submittedName>
</protein>
<keyword evidence="1" id="KW-0812">Transmembrane</keyword>
<dbReference type="AlphaFoldDB" id="F6H3G2"/>
<dbReference type="EMBL" id="FN595231">
    <property type="protein sequence ID" value="CCB46750.1"/>
    <property type="molecule type" value="Genomic_DNA"/>
</dbReference>
<dbReference type="Proteomes" id="UP000009183">
    <property type="component" value="Chromosome 4"/>
</dbReference>
<gene>
    <name evidence="2" type="ordered locus">VIT_04s0008g04360</name>
</gene>
<evidence type="ECO:0000256" key="1">
    <source>
        <dbReference type="SAM" id="Phobius"/>
    </source>
</evidence>
<evidence type="ECO:0000313" key="3">
    <source>
        <dbReference type="Proteomes" id="UP000009183"/>
    </source>
</evidence>
<proteinExistence type="predicted"/>
<sequence>MFQAAVAQYSALGVYGFGSQSQIRTLILFGVVILAVWWRNRCFVFDVYALIQIWILCRNMYDGI</sequence>
<keyword evidence="3" id="KW-1185">Reference proteome</keyword>
<organism evidence="2 3">
    <name type="scientific">Vitis vinifera</name>
    <name type="common">Grape</name>
    <dbReference type="NCBI Taxonomy" id="29760"/>
    <lineage>
        <taxon>Eukaryota</taxon>
        <taxon>Viridiplantae</taxon>
        <taxon>Streptophyta</taxon>
        <taxon>Embryophyta</taxon>
        <taxon>Tracheophyta</taxon>
        <taxon>Spermatophyta</taxon>
        <taxon>Magnoliopsida</taxon>
        <taxon>eudicotyledons</taxon>
        <taxon>Gunneridae</taxon>
        <taxon>Pentapetalae</taxon>
        <taxon>rosids</taxon>
        <taxon>Vitales</taxon>
        <taxon>Vitaceae</taxon>
        <taxon>Viteae</taxon>
        <taxon>Vitis</taxon>
    </lineage>
</organism>
<name>F6H3G2_VITVI</name>
<dbReference type="InParanoid" id="F6H3G2"/>
<accession>F6H3G2</accession>